<dbReference type="PANTHER" id="PTHR31839">
    <property type="entry name" value="DEHYDRATION-RESPONSIVE ELEMENT-BINDING PROTEIN 1D"/>
    <property type="match status" value="1"/>
</dbReference>
<dbReference type="AlphaFoldDB" id="A0AAV7GNC1"/>
<feature type="domain" description="AP2/ERF" evidence="8">
    <location>
        <begin position="136"/>
        <end position="192"/>
    </location>
</feature>
<keyword evidence="2" id="KW-0805">Transcription regulation</keyword>
<reference evidence="9 10" key="1">
    <citation type="journal article" date="2021" name="Hortic Res">
        <title>Chromosome-scale assembly of the Dendrobium chrysotoxum genome enhances the understanding of orchid evolution.</title>
        <authorList>
            <person name="Zhang Y."/>
            <person name="Zhang G.Q."/>
            <person name="Zhang D."/>
            <person name="Liu X.D."/>
            <person name="Xu X.Y."/>
            <person name="Sun W.H."/>
            <person name="Yu X."/>
            <person name="Zhu X."/>
            <person name="Wang Z.W."/>
            <person name="Zhao X."/>
            <person name="Zhong W.Y."/>
            <person name="Chen H."/>
            <person name="Yin W.L."/>
            <person name="Huang T."/>
            <person name="Niu S.C."/>
            <person name="Liu Z.J."/>
        </authorList>
    </citation>
    <scope>NUCLEOTIDE SEQUENCE [LARGE SCALE GENOMIC DNA]</scope>
    <source>
        <strain evidence="9">Lindl</strain>
    </source>
</reference>
<evidence type="ECO:0000256" key="5">
    <source>
        <dbReference type="ARBA" id="ARBA00023163"/>
    </source>
</evidence>
<evidence type="ECO:0000256" key="3">
    <source>
        <dbReference type="ARBA" id="ARBA00023125"/>
    </source>
</evidence>
<evidence type="ECO:0000256" key="4">
    <source>
        <dbReference type="ARBA" id="ARBA00023159"/>
    </source>
</evidence>
<dbReference type="PROSITE" id="PS51032">
    <property type="entry name" value="AP2_ERF"/>
    <property type="match status" value="3"/>
</dbReference>
<comment type="subcellular location">
    <subcellularLocation>
        <location evidence="1">Nucleus</location>
    </subcellularLocation>
</comment>
<evidence type="ECO:0000256" key="2">
    <source>
        <dbReference type="ARBA" id="ARBA00023015"/>
    </source>
</evidence>
<accession>A0AAV7GNC1</accession>
<dbReference type="InterPro" id="IPR016177">
    <property type="entry name" value="DNA-bd_dom_sf"/>
</dbReference>
<dbReference type="Proteomes" id="UP000775213">
    <property type="component" value="Unassembled WGS sequence"/>
</dbReference>
<feature type="domain" description="AP2/ERF" evidence="8">
    <location>
        <begin position="25"/>
        <end position="81"/>
    </location>
</feature>
<evidence type="ECO:0000256" key="1">
    <source>
        <dbReference type="ARBA" id="ARBA00004123"/>
    </source>
</evidence>
<evidence type="ECO:0000259" key="8">
    <source>
        <dbReference type="PROSITE" id="PS51032"/>
    </source>
</evidence>
<evidence type="ECO:0000256" key="6">
    <source>
        <dbReference type="ARBA" id="ARBA00023242"/>
    </source>
</evidence>
<dbReference type="PANTHER" id="PTHR31839:SF85">
    <property type="entry name" value="AP2_ERF DOMAIN-CONTAINING PROTEIN"/>
    <property type="match status" value="1"/>
</dbReference>
<gene>
    <name evidence="9" type="ORF">IEQ34_014944</name>
</gene>
<sequence>MADSNLPSQVKIPTSKTPRIIPTFHYHGILSKKGKWTSEIYSWRDSEIIYIGTYSTPQMAAIAYDVAALAFNGDKAVLNFPDAVRSHPVPKSNSIVDIQAAASLAAAQFGARLGAVDASEVQIPATNTQPSAPPPDYRGIYFKSGKWFAQVYTGGNPKTIYIGTYSTAEMAAIAYDVAMLTIRGDNAVFNFPDIIRSHPVPKSNSIADIRAAAAEAAAQFGASLETMDTFEVPPQEIASVAQFDARSDTVVTSDVPPQDIAAVAQFGARPDTVVTSDMPPQEIASVAQFDARPDTVVTSDVPPQEIAAVAQFGARPDTVVTSDMPTQEIDSNLPSQVEIPLSKTPCIIPTLHYHGILSKKSKWTSEIYSWRDSKIIYLGVYSTPEIAAIAYDVASLAFNGDKATFNFPDAIRSHPVPKSNSIVDIQAAAALAAEQFGTRPKTMDASEVPPQEIGEYMDEEELFNMPQILIEMAEGLMVSPPRFDPPKSDWPLEVLEDNNLWNFVE</sequence>
<keyword evidence="6" id="KW-0539">Nucleus</keyword>
<dbReference type="Gene3D" id="3.30.730.10">
    <property type="entry name" value="AP2/ERF domain"/>
    <property type="match status" value="3"/>
</dbReference>
<dbReference type="GO" id="GO:0005634">
    <property type="term" value="C:nucleus"/>
    <property type="evidence" value="ECO:0007669"/>
    <property type="project" value="UniProtKB-SubCell"/>
</dbReference>
<evidence type="ECO:0000256" key="7">
    <source>
        <dbReference type="ARBA" id="ARBA00024343"/>
    </source>
</evidence>
<name>A0AAV7GNC1_DENCH</name>
<dbReference type="SMART" id="SM00380">
    <property type="entry name" value="AP2"/>
    <property type="match status" value="3"/>
</dbReference>
<comment type="similarity">
    <text evidence="7">Belongs to the AP2/ERF transcription factor family. ERF subfamily.</text>
</comment>
<dbReference type="SUPFAM" id="SSF54171">
    <property type="entry name" value="DNA-binding domain"/>
    <property type="match status" value="3"/>
</dbReference>
<protein>
    <recommendedName>
        <fullName evidence="8">AP2/ERF domain-containing protein</fullName>
    </recommendedName>
</protein>
<dbReference type="Pfam" id="PF00847">
    <property type="entry name" value="AP2"/>
    <property type="match status" value="1"/>
</dbReference>
<dbReference type="CDD" id="cd00018">
    <property type="entry name" value="AP2"/>
    <property type="match status" value="3"/>
</dbReference>
<dbReference type="InterPro" id="IPR045277">
    <property type="entry name" value="DRE1A-I"/>
</dbReference>
<feature type="domain" description="AP2/ERF" evidence="8">
    <location>
        <begin position="352"/>
        <end position="408"/>
    </location>
</feature>
<dbReference type="GO" id="GO:0003700">
    <property type="term" value="F:DNA-binding transcription factor activity"/>
    <property type="evidence" value="ECO:0007669"/>
    <property type="project" value="InterPro"/>
</dbReference>
<dbReference type="GO" id="GO:0003677">
    <property type="term" value="F:DNA binding"/>
    <property type="evidence" value="ECO:0007669"/>
    <property type="project" value="UniProtKB-KW"/>
</dbReference>
<evidence type="ECO:0000313" key="9">
    <source>
        <dbReference type="EMBL" id="KAH0457037.1"/>
    </source>
</evidence>
<dbReference type="EMBL" id="JAGFBR010000013">
    <property type="protein sequence ID" value="KAH0457037.1"/>
    <property type="molecule type" value="Genomic_DNA"/>
</dbReference>
<dbReference type="InterPro" id="IPR036955">
    <property type="entry name" value="AP2/ERF_dom_sf"/>
</dbReference>
<dbReference type="InterPro" id="IPR001471">
    <property type="entry name" value="AP2/ERF_dom"/>
</dbReference>
<keyword evidence="4" id="KW-0010">Activator</keyword>
<keyword evidence="5" id="KW-0804">Transcription</keyword>
<evidence type="ECO:0000313" key="10">
    <source>
        <dbReference type="Proteomes" id="UP000775213"/>
    </source>
</evidence>
<keyword evidence="10" id="KW-1185">Reference proteome</keyword>
<keyword evidence="3" id="KW-0238">DNA-binding</keyword>
<proteinExistence type="inferred from homology"/>
<organism evidence="9 10">
    <name type="scientific">Dendrobium chrysotoxum</name>
    <name type="common">Orchid</name>
    <dbReference type="NCBI Taxonomy" id="161865"/>
    <lineage>
        <taxon>Eukaryota</taxon>
        <taxon>Viridiplantae</taxon>
        <taxon>Streptophyta</taxon>
        <taxon>Embryophyta</taxon>
        <taxon>Tracheophyta</taxon>
        <taxon>Spermatophyta</taxon>
        <taxon>Magnoliopsida</taxon>
        <taxon>Liliopsida</taxon>
        <taxon>Asparagales</taxon>
        <taxon>Orchidaceae</taxon>
        <taxon>Epidendroideae</taxon>
        <taxon>Malaxideae</taxon>
        <taxon>Dendrobiinae</taxon>
        <taxon>Dendrobium</taxon>
    </lineage>
</organism>
<comment type="caution">
    <text evidence="9">The sequence shown here is derived from an EMBL/GenBank/DDBJ whole genome shotgun (WGS) entry which is preliminary data.</text>
</comment>